<dbReference type="STRING" id="645134.A0A0L0HT66"/>
<gene>
    <name evidence="4" type="ORF">SPPG_00044</name>
</gene>
<dbReference type="PROSITE" id="PS51733">
    <property type="entry name" value="BPL_LPL_CATALYTIC"/>
    <property type="match status" value="1"/>
</dbReference>
<dbReference type="InterPro" id="IPR029062">
    <property type="entry name" value="Class_I_gatase-like"/>
</dbReference>
<dbReference type="PANTHER" id="PTHR12835">
    <property type="entry name" value="BIOTIN PROTEIN LIGASE"/>
    <property type="match status" value="1"/>
</dbReference>
<evidence type="ECO:0000259" key="3">
    <source>
        <dbReference type="PROSITE" id="PS51733"/>
    </source>
</evidence>
<dbReference type="eggNOG" id="KOG1536">
    <property type="taxonomic scope" value="Eukaryota"/>
</dbReference>
<dbReference type="GeneID" id="27683798"/>
<dbReference type="SUPFAM" id="SSF55681">
    <property type="entry name" value="Class II aaRS and biotin synthetases"/>
    <property type="match status" value="1"/>
</dbReference>
<dbReference type="InParanoid" id="A0A0L0HT66"/>
<dbReference type="OMA" id="HHAFYSN"/>
<evidence type="ECO:0000256" key="1">
    <source>
        <dbReference type="ARBA" id="ARBA00009934"/>
    </source>
</evidence>
<dbReference type="Pfam" id="PF03099">
    <property type="entry name" value="BPL_LplA_LipB"/>
    <property type="match status" value="1"/>
</dbReference>
<protein>
    <submittedName>
        <fullName evidence="4">Biotin-[acetyl-CoA-carboxylase] ligase</fullName>
    </submittedName>
</protein>
<reference evidence="4 5" key="1">
    <citation type="submission" date="2009-08" db="EMBL/GenBank/DDBJ databases">
        <title>The Genome Sequence of Spizellomyces punctatus strain DAOM BR117.</title>
        <authorList>
            <consortium name="The Broad Institute Genome Sequencing Platform"/>
            <person name="Russ C."/>
            <person name="Cuomo C."/>
            <person name="Shea T."/>
            <person name="Young S.K."/>
            <person name="Zeng Q."/>
            <person name="Koehrsen M."/>
            <person name="Haas B."/>
            <person name="Borodovsky M."/>
            <person name="Guigo R."/>
            <person name="Alvarado L."/>
            <person name="Berlin A."/>
            <person name="Bochicchio J."/>
            <person name="Borenstein D."/>
            <person name="Chapman S."/>
            <person name="Chen Z."/>
            <person name="Engels R."/>
            <person name="Freedman E."/>
            <person name="Gellesch M."/>
            <person name="Goldberg J."/>
            <person name="Griggs A."/>
            <person name="Gujja S."/>
            <person name="Heiman D."/>
            <person name="Hepburn T."/>
            <person name="Howarth C."/>
            <person name="Jen D."/>
            <person name="Larson L."/>
            <person name="Lewis B."/>
            <person name="Mehta T."/>
            <person name="Park D."/>
            <person name="Pearson M."/>
            <person name="Roberts A."/>
            <person name="Saif S."/>
            <person name="Shenoy N."/>
            <person name="Sisk P."/>
            <person name="Stolte C."/>
            <person name="Sykes S."/>
            <person name="Thomson T."/>
            <person name="Walk T."/>
            <person name="White J."/>
            <person name="Yandava C."/>
            <person name="Burger G."/>
            <person name="Gray M.W."/>
            <person name="Holland P.W.H."/>
            <person name="King N."/>
            <person name="Lang F.B.F."/>
            <person name="Roger A.J."/>
            <person name="Ruiz-Trillo I."/>
            <person name="Lander E."/>
            <person name="Nusbaum C."/>
        </authorList>
    </citation>
    <scope>NUCLEOTIDE SEQUENCE [LARGE SCALE GENOMIC DNA]</scope>
    <source>
        <strain evidence="4 5">DAOM BR117</strain>
    </source>
</reference>
<evidence type="ECO:0000256" key="2">
    <source>
        <dbReference type="ARBA" id="ARBA00022598"/>
    </source>
</evidence>
<keyword evidence="5" id="KW-1185">Reference proteome</keyword>
<dbReference type="GO" id="GO:0005737">
    <property type="term" value="C:cytoplasm"/>
    <property type="evidence" value="ECO:0007669"/>
    <property type="project" value="TreeGrafter"/>
</dbReference>
<dbReference type="GO" id="GO:0004077">
    <property type="term" value="F:biotin--[biotin carboxyl-carrier protein] ligase activity"/>
    <property type="evidence" value="ECO:0007669"/>
    <property type="project" value="EnsemblFungi"/>
</dbReference>
<dbReference type="InterPro" id="IPR045864">
    <property type="entry name" value="aa-tRNA-synth_II/BPL/LPL"/>
</dbReference>
<dbReference type="PANTHER" id="PTHR12835:SF5">
    <property type="entry name" value="BIOTIN--PROTEIN LIGASE"/>
    <property type="match status" value="1"/>
</dbReference>
<comment type="similarity">
    <text evidence="1">Belongs to the biotin--protein ligase family.</text>
</comment>
<dbReference type="InterPro" id="IPR004143">
    <property type="entry name" value="BPL_LPL_catalytic"/>
</dbReference>
<dbReference type="RefSeq" id="XP_016612352.1">
    <property type="nucleotide sequence ID" value="XM_016748381.1"/>
</dbReference>
<dbReference type="InterPro" id="IPR004408">
    <property type="entry name" value="Biotin_CoA_COase_ligase"/>
</dbReference>
<dbReference type="NCBIfam" id="TIGR00121">
    <property type="entry name" value="birA_ligase"/>
    <property type="match status" value="1"/>
</dbReference>
<name>A0A0L0HT66_SPIPD</name>
<dbReference type="Pfam" id="PF09825">
    <property type="entry name" value="BPL_N"/>
    <property type="match status" value="1"/>
</dbReference>
<dbReference type="SUPFAM" id="SSF52317">
    <property type="entry name" value="Class I glutamine amidotransferase-like"/>
    <property type="match status" value="1"/>
</dbReference>
<organism evidence="4 5">
    <name type="scientific">Spizellomyces punctatus (strain DAOM BR117)</name>
    <dbReference type="NCBI Taxonomy" id="645134"/>
    <lineage>
        <taxon>Eukaryota</taxon>
        <taxon>Fungi</taxon>
        <taxon>Fungi incertae sedis</taxon>
        <taxon>Chytridiomycota</taxon>
        <taxon>Chytridiomycota incertae sedis</taxon>
        <taxon>Chytridiomycetes</taxon>
        <taxon>Spizellomycetales</taxon>
        <taxon>Spizellomycetaceae</taxon>
        <taxon>Spizellomyces</taxon>
    </lineage>
</organism>
<evidence type="ECO:0000313" key="5">
    <source>
        <dbReference type="Proteomes" id="UP000053201"/>
    </source>
</evidence>
<evidence type="ECO:0000313" key="4">
    <source>
        <dbReference type="EMBL" id="KND04313.1"/>
    </source>
</evidence>
<keyword evidence="2 4" id="KW-0436">Ligase</keyword>
<dbReference type="EMBL" id="KQ257450">
    <property type="protein sequence ID" value="KND04313.1"/>
    <property type="molecule type" value="Genomic_DNA"/>
</dbReference>
<dbReference type="Gene3D" id="3.40.50.880">
    <property type="match status" value="1"/>
</dbReference>
<feature type="domain" description="BPL/LPL catalytic" evidence="3">
    <location>
        <begin position="397"/>
        <end position="588"/>
    </location>
</feature>
<dbReference type="CDD" id="cd16442">
    <property type="entry name" value="BPL"/>
    <property type="match status" value="1"/>
</dbReference>
<sequence>MNVLVYTGPGTARGPVDNTLLTLKSLLSANYDVIPVDADTLLKEPWQDTAACLVIPGGRDLPYVEHLEPQGTSVVNDYVRGGGRFLGICAGAYFACRRVEFEVGREGYEVVGKRDLGFWPGTGKGSIANGFVYGSEQGAKAVDVRVDTKVLPGWAGPEDLHLYVNGGPWFALDSDVKADDQPNILAWYTNSLESMTPKPAIVECAIEKGRAILSGPHIEYRIDTSKHSDPDVQRILEPLSASESLRVQLVRKLLEKLGLKLNEEQHVGLVVEDILRPKLSLMHLCSDEGGQRSIHKLLDGLCEGKVGDAVEVEDSVNVLRFQRSNVGDEAVVDDLASMTLADHDDATPDVKPTVNIIIHSPPSLPSPQQVPTFDLAYYFSVLARAREDKHERAASGGFGSSILYGEVVGSTQTLLERNLKLASKLPNGFVCVATHQIAGRGRGRNSWISQTGCLMFSFALEHSDARSVIFVQYLVGLAIVEAVRSRPGCEDLPVHLKWPNDIYARTGEGPEGLKKIGGILVSSHFSGGAFRMVIGCGLNVTNPHPTVSLDDVIRAHARRLSKTIAPIRREEVLGRFMVCFEDMYKEFVDAGRIESRFAYAFEPFLERYYSAWLHSNQLVTLGSLGHALGRITGIDKSGLLRAVVMEGEDGVTVGQECLLQPDGNSFDMMRGLITRKL</sequence>
<dbReference type="FunCoup" id="A0A0L0HT66">
    <property type="interactions" value="344"/>
</dbReference>
<dbReference type="OrthoDB" id="10250105at2759"/>
<proteinExistence type="inferred from homology"/>
<dbReference type="Proteomes" id="UP000053201">
    <property type="component" value="Unassembled WGS sequence"/>
</dbReference>
<dbReference type="InterPro" id="IPR019197">
    <property type="entry name" value="Biotin-prot_ligase_N"/>
</dbReference>
<dbReference type="VEuPathDB" id="FungiDB:SPPG_00044"/>
<accession>A0A0L0HT66</accession>
<dbReference type="Gene3D" id="3.30.930.10">
    <property type="entry name" value="Bira Bifunctional Protein, Domain 2"/>
    <property type="match status" value="1"/>
</dbReference>
<dbReference type="CDD" id="cd03144">
    <property type="entry name" value="GATase1_ScBLP_like"/>
    <property type="match status" value="1"/>
</dbReference>
<dbReference type="AlphaFoldDB" id="A0A0L0HT66"/>